<dbReference type="InterPro" id="IPR009100">
    <property type="entry name" value="AcylCoA_DH/oxidase_NM_dom_sf"/>
</dbReference>
<dbReference type="InterPro" id="IPR036250">
    <property type="entry name" value="AcylCo_DH-like_C"/>
</dbReference>
<name>A0ABX8S667_9ACTN</name>
<dbReference type="Gene3D" id="2.40.110.10">
    <property type="entry name" value="Butyryl-CoA Dehydrogenase, subunit A, domain 2"/>
    <property type="match status" value="1"/>
</dbReference>
<evidence type="ECO:0000256" key="2">
    <source>
        <dbReference type="ARBA" id="ARBA00009347"/>
    </source>
</evidence>
<proteinExistence type="inferred from homology"/>
<dbReference type="PANTHER" id="PTHR43884:SF40">
    <property type="entry name" value="ACYL-COA DEHYDROGENASE"/>
    <property type="match status" value="1"/>
</dbReference>
<dbReference type="EMBL" id="CP079105">
    <property type="protein sequence ID" value="QXQ13338.1"/>
    <property type="molecule type" value="Genomic_DNA"/>
</dbReference>
<keyword evidence="9" id="KW-1185">Reference proteome</keyword>
<dbReference type="PANTHER" id="PTHR43884">
    <property type="entry name" value="ACYL-COA DEHYDROGENASE"/>
    <property type="match status" value="1"/>
</dbReference>
<dbReference type="InterPro" id="IPR009075">
    <property type="entry name" value="AcylCo_DH/oxidase_C"/>
</dbReference>
<dbReference type="RefSeq" id="WP_066472432.1">
    <property type="nucleotide sequence ID" value="NZ_CBCRUZ010000016.1"/>
</dbReference>
<dbReference type="Proteomes" id="UP000887023">
    <property type="component" value="Chromosome"/>
</dbReference>
<dbReference type="SUPFAM" id="SSF56645">
    <property type="entry name" value="Acyl-CoA dehydrogenase NM domain-like"/>
    <property type="match status" value="1"/>
</dbReference>
<feature type="domain" description="Acyl-CoA dehydrogenase/oxidase C-terminal" evidence="6">
    <location>
        <begin position="230"/>
        <end position="381"/>
    </location>
</feature>
<dbReference type="PROSITE" id="PS00072">
    <property type="entry name" value="ACYL_COA_DH_1"/>
    <property type="match status" value="1"/>
</dbReference>
<dbReference type="InterPro" id="IPR006089">
    <property type="entry name" value="Acyl-CoA_DH_CS"/>
</dbReference>
<keyword evidence="4 5" id="KW-0274">FAD</keyword>
<reference evidence="8" key="1">
    <citation type="submission" date="2021-07" db="EMBL/GenBank/DDBJ databases">
        <title>Candidatus Kaistella beijingensis sp. nov. isolated from a municipal wastewater treatment plant is involved in sludge foaming.</title>
        <authorList>
            <person name="Song Y."/>
            <person name="Liu S.-J."/>
        </authorList>
    </citation>
    <scope>NUCLEOTIDE SEQUENCE</scope>
    <source>
        <strain evidence="8">DSM 43998</strain>
    </source>
</reference>
<evidence type="ECO:0000256" key="1">
    <source>
        <dbReference type="ARBA" id="ARBA00001974"/>
    </source>
</evidence>
<dbReference type="Gene3D" id="1.20.140.10">
    <property type="entry name" value="Butyryl-CoA Dehydrogenase, subunit A, domain 3"/>
    <property type="match status" value="1"/>
</dbReference>
<evidence type="ECO:0000256" key="4">
    <source>
        <dbReference type="ARBA" id="ARBA00022827"/>
    </source>
</evidence>
<feature type="domain" description="Acyl-CoA oxidase/dehydrogenase middle" evidence="7">
    <location>
        <begin position="120"/>
        <end position="218"/>
    </location>
</feature>
<keyword evidence="3 5" id="KW-0285">Flavoprotein</keyword>
<evidence type="ECO:0000259" key="6">
    <source>
        <dbReference type="Pfam" id="PF00441"/>
    </source>
</evidence>
<evidence type="ECO:0000256" key="5">
    <source>
        <dbReference type="RuleBase" id="RU362125"/>
    </source>
</evidence>
<comment type="cofactor">
    <cofactor evidence="1 5">
        <name>FAD</name>
        <dbReference type="ChEBI" id="CHEBI:57692"/>
    </cofactor>
</comment>
<dbReference type="CDD" id="cd00567">
    <property type="entry name" value="ACAD"/>
    <property type="match status" value="1"/>
</dbReference>
<protein>
    <submittedName>
        <fullName evidence="8">Acyl-CoA dehydrogenase</fullName>
    </submittedName>
</protein>
<dbReference type="Pfam" id="PF00441">
    <property type="entry name" value="Acyl-CoA_dh_1"/>
    <property type="match status" value="1"/>
</dbReference>
<gene>
    <name evidence="8" type="ORF">KV203_15940</name>
</gene>
<accession>A0ABX8S667</accession>
<organism evidence="8 9">
    <name type="scientific">Skermania pinensis</name>
    <dbReference type="NCBI Taxonomy" id="39122"/>
    <lineage>
        <taxon>Bacteria</taxon>
        <taxon>Bacillati</taxon>
        <taxon>Actinomycetota</taxon>
        <taxon>Actinomycetes</taxon>
        <taxon>Mycobacteriales</taxon>
        <taxon>Gordoniaceae</taxon>
        <taxon>Skermania</taxon>
    </lineage>
</organism>
<evidence type="ECO:0000256" key="3">
    <source>
        <dbReference type="ARBA" id="ARBA00022630"/>
    </source>
</evidence>
<comment type="similarity">
    <text evidence="2 5">Belongs to the acyl-CoA dehydrogenase family.</text>
</comment>
<keyword evidence="5" id="KW-0560">Oxidoreductase</keyword>
<evidence type="ECO:0000259" key="7">
    <source>
        <dbReference type="Pfam" id="PF02770"/>
    </source>
</evidence>
<evidence type="ECO:0000313" key="9">
    <source>
        <dbReference type="Proteomes" id="UP000887023"/>
    </source>
</evidence>
<dbReference type="Pfam" id="PF02770">
    <property type="entry name" value="Acyl-CoA_dh_M"/>
    <property type="match status" value="1"/>
</dbReference>
<dbReference type="InterPro" id="IPR006091">
    <property type="entry name" value="Acyl-CoA_Oxase/DH_mid-dom"/>
</dbReference>
<evidence type="ECO:0000313" key="8">
    <source>
        <dbReference type="EMBL" id="QXQ13338.1"/>
    </source>
</evidence>
<sequence>MTVSKVRTAARAAIVAQAAAEVAPIADTLRAADTRSAWRHLLALESVAEIVAAPFRTERGTGAIRHTVAVVEGLGVGGLAPGLCYALTSQLFGIQWPLAGLGALSGAVQHAVCTGEQILCHALTEEGGGSDPLSMRTEAIPDPTCPSDYVLRGGKAFVTAAPIADLALTFARTAPGRSPFALTAFLVPTDSPGVTRSAPLAKLALTEIPMGNLDFDQVRLPARAAVTPEGAGMALLMDTTTWERALLFSYAIGIMQRRLDQLCARLREREQFGRPLGASPLVAGRVADLAILLLRMRSLIASIAEEVDSATPLRVLANRAAMVKISCAQDLAAFEAGAGLLTGVRAVIADSGLTADPTSGLAASIYAGTNDLLRIGIARDLGLPVEN</sequence>
<dbReference type="InterPro" id="IPR046373">
    <property type="entry name" value="Acyl-CoA_Oxase/DH_mid-dom_sf"/>
</dbReference>
<dbReference type="SUPFAM" id="SSF47203">
    <property type="entry name" value="Acyl-CoA dehydrogenase C-terminal domain-like"/>
    <property type="match status" value="1"/>
</dbReference>